<feature type="non-terminal residue" evidence="2">
    <location>
        <position position="1"/>
    </location>
</feature>
<gene>
    <name evidence="2" type="ORF">VF08_37775</name>
</gene>
<reference evidence="2 3" key="1">
    <citation type="submission" date="2015-02" db="EMBL/GenBank/DDBJ databases">
        <title>Nostoc linckia genome annotation.</title>
        <authorList>
            <person name="Zhou Z."/>
        </authorList>
    </citation>
    <scope>NUCLEOTIDE SEQUENCE [LARGE SCALE GENOMIC DNA]</scope>
    <source>
        <strain evidence="3">z8</strain>
    </source>
</reference>
<dbReference type="Pfam" id="PF00717">
    <property type="entry name" value="Peptidase_S24"/>
    <property type="match status" value="1"/>
</dbReference>
<dbReference type="SUPFAM" id="SSF51306">
    <property type="entry name" value="LexA/Signal peptidase"/>
    <property type="match status" value="1"/>
</dbReference>
<protein>
    <recommendedName>
        <fullName evidence="1">Peptidase S24/S26A/S26B/S26C domain-containing protein</fullName>
    </recommendedName>
</protein>
<dbReference type="AlphaFoldDB" id="A0A9Q6EGL6"/>
<feature type="domain" description="Peptidase S24/S26A/S26B/S26C" evidence="1">
    <location>
        <begin position="19"/>
        <end position="142"/>
    </location>
</feature>
<evidence type="ECO:0000313" key="3">
    <source>
        <dbReference type="Proteomes" id="UP000222310"/>
    </source>
</evidence>
<sequence>SETVDMPAPASTTALVYAPLISWVSAGQLIQPDHVEELASARQVAVPDLDLSGHWIALRVVGDSMDRISPPDSVIVVNLADRRLVPNGCYIFADGEGGATFKRWRPADARHRYPQVAPVSTNKVHKPVYLKDGQEPVVIGRVRRSILEM</sequence>
<dbReference type="RefSeq" id="WP_218964187.1">
    <property type="nucleotide sequence ID" value="NZ_LAHD01000265.1"/>
</dbReference>
<evidence type="ECO:0000259" key="1">
    <source>
        <dbReference type="Pfam" id="PF00717"/>
    </source>
</evidence>
<dbReference type="InterPro" id="IPR015927">
    <property type="entry name" value="Peptidase_S24_S26A/B/C"/>
</dbReference>
<dbReference type="Gene3D" id="2.10.109.10">
    <property type="entry name" value="Umud Fragment, subunit A"/>
    <property type="match status" value="1"/>
</dbReference>
<organism evidence="2 3">
    <name type="scientific">Nostoc linckia z8</name>
    <dbReference type="NCBI Taxonomy" id="1628746"/>
    <lineage>
        <taxon>Bacteria</taxon>
        <taxon>Bacillati</taxon>
        <taxon>Cyanobacteriota</taxon>
        <taxon>Cyanophyceae</taxon>
        <taxon>Nostocales</taxon>
        <taxon>Nostocaceae</taxon>
        <taxon>Nostoc</taxon>
    </lineage>
</organism>
<comment type="caution">
    <text evidence="2">The sequence shown here is derived from an EMBL/GenBank/DDBJ whole genome shotgun (WGS) entry which is preliminary data.</text>
</comment>
<dbReference type="Proteomes" id="UP000222310">
    <property type="component" value="Unassembled WGS sequence"/>
</dbReference>
<name>A0A9Q6EGL6_NOSLI</name>
<dbReference type="InterPro" id="IPR036286">
    <property type="entry name" value="LexA/Signal_pep-like_sf"/>
</dbReference>
<evidence type="ECO:0000313" key="2">
    <source>
        <dbReference type="EMBL" id="PHJ89337.1"/>
    </source>
</evidence>
<proteinExistence type="predicted"/>
<dbReference type="EMBL" id="LAHD01000265">
    <property type="protein sequence ID" value="PHJ89337.1"/>
    <property type="molecule type" value="Genomic_DNA"/>
</dbReference>
<accession>A0A9Q6EGL6</accession>